<protein>
    <submittedName>
        <fullName evidence="1">Putative pectin lyase</fullName>
    </submittedName>
</protein>
<dbReference type="Gene3D" id="2.160.20.10">
    <property type="entry name" value="Single-stranded right-handed beta-helix, Pectin lyase-like"/>
    <property type="match status" value="1"/>
</dbReference>
<accession>A0A0W0G6C1</accession>
<name>A0A0W0G6C1_MONRR</name>
<dbReference type="AlphaFoldDB" id="A0A0W0G6C1"/>
<evidence type="ECO:0000313" key="2">
    <source>
        <dbReference type="Proteomes" id="UP000054988"/>
    </source>
</evidence>
<dbReference type="InterPro" id="IPR012334">
    <property type="entry name" value="Pectin_lyas_fold"/>
</dbReference>
<dbReference type="EMBL" id="LATX01001003">
    <property type="protein sequence ID" value="KTB44079.1"/>
    <property type="molecule type" value="Genomic_DNA"/>
</dbReference>
<reference evidence="1 2" key="1">
    <citation type="submission" date="2015-12" db="EMBL/GenBank/DDBJ databases">
        <title>Draft genome sequence of Moniliophthora roreri, the causal agent of frosty pod rot of cacao.</title>
        <authorList>
            <person name="Aime M.C."/>
            <person name="Diaz-Valderrama J.R."/>
            <person name="Kijpornyongpan T."/>
            <person name="Phillips-Mora W."/>
        </authorList>
    </citation>
    <scope>NUCLEOTIDE SEQUENCE [LARGE SCALE GENOMIC DNA]</scope>
    <source>
        <strain evidence="1 2">MCA 2952</strain>
    </source>
</reference>
<proteinExistence type="predicted"/>
<keyword evidence="1" id="KW-0456">Lyase</keyword>
<evidence type="ECO:0000313" key="1">
    <source>
        <dbReference type="EMBL" id="KTB44079.1"/>
    </source>
</evidence>
<sequence length="64" mass="7176">MPNHESHPNLTRYHYWLGINAGNGNEATTVENHFYKTSGRAPHIGGDGTRTIHLYNNVRVSLST</sequence>
<dbReference type="InterPro" id="IPR011050">
    <property type="entry name" value="Pectin_lyase_fold/virulence"/>
</dbReference>
<dbReference type="GO" id="GO:0016829">
    <property type="term" value="F:lyase activity"/>
    <property type="evidence" value="ECO:0007669"/>
    <property type="project" value="UniProtKB-KW"/>
</dbReference>
<gene>
    <name evidence="1" type="ORF">WG66_3335</name>
</gene>
<organism evidence="1 2">
    <name type="scientific">Moniliophthora roreri</name>
    <name type="common">Frosty pod rot fungus</name>
    <name type="synonym">Monilia roreri</name>
    <dbReference type="NCBI Taxonomy" id="221103"/>
    <lineage>
        <taxon>Eukaryota</taxon>
        <taxon>Fungi</taxon>
        <taxon>Dikarya</taxon>
        <taxon>Basidiomycota</taxon>
        <taxon>Agaricomycotina</taxon>
        <taxon>Agaricomycetes</taxon>
        <taxon>Agaricomycetidae</taxon>
        <taxon>Agaricales</taxon>
        <taxon>Marasmiineae</taxon>
        <taxon>Marasmiaceae</taxon>
        <taxon>Moniliophthora</taxon>
    </lineage>
</organism>
<comment type="caution">
    <text evidence="1">The sequence shown here is derived from an EMBL/GenBank/DDBJ whole genome shotgun (WGS) entry which is preliminary data.</text>
</comment>
<dbReference type="SUPFAM" id="SSF51126">
    <property type="entry name" value="Pectin lyase-like"/>
    <property type="match status" value="1"/>
</dbReference>
<dbReference type="Proteomes" id="UP000054988">
    <property type="component" value="Unassembled WGS sequence"/>
</dbReference>